<dbReference type="GO" id="GO:0007165">
    <property type="term" value="P:signal transduction"/>
    <property type="evidence" value="ECO:0007669"/>
    <property type="project" value="InterPro"/>
</dbReference>
<dbReference type="GO" id="GO:0006952">
    <property type="term" value="P:defense response"/>
    <property type="evidence" value="ECO:0007669"/>
    <property type="project" value="InterPro"/>
</dbReference>
<dbReference type="InterPro" id="IPR044974">
    <property type="entry name" value="Disease_R_plants"/>
</dbReference>
<protein>
    <recommendedName>
        <fullName evidence="1">TIR domain-containing protein</fullName>
    </recommendedName>
</protein>
<dbReference type="InterPro" id="IPR035897">
    <property type="entry name" value="Toll_tir_struct_dom_sf"/>
</dbReference>
<dbReference type="Pfam" id="PF00931">
    <property type="entry name" value="NB-ARC"/>
    <property type="match status" value="1"/>
</dbReference>
<dbReference type="PRINTS" id="PR00364">
    <property type="entry name" value="DISEASERSIST"/>
</dbReference>
<organism evidence="2 3">
    <name type="scientific">Ceratodon purpureus</name>
    <name type="common">Fire moss</name>
    <name type="synonym">Dicranum purpureum</name>
    <dbReference type="NCBI Taxonomy" id="3225"/>
    <lineage>
        <taxon>Eukaryota</taxon>
        <taxon>Viridiplantae</taxon>
        <taxon>Streptophyta</taxon>
        <taxon>Embryophyta</taxon>
        <taxon>Bryophyta</taxon>
        <taxon>Bryophytina</taxon>
        <taxon>Bryopsida</taxon>
        <taxon>Dicranidae</taxon>
        <taxon>Pseudoditrichales</taxon>
        <taxon>Ditrichaceae</taxon>
        <taxon>Ceratodon</taxon>
    </lineage>
</organism>
<accession>A0A8T0GGY7</accession>
<dbReference type="SUPFAM" id="SSF52058">
    <property type="entry name" value="L domain-like"/>
    <property type="match status" value="2"/>
</dbReference>
<dbReference type="SMART" id="SM00255">
    <property type="entry name" value="TIR"/>
    <property type="match status" value="1"/>
</dbReference>
<dbReference type="InterPro" id="IPR032675">
    <property type="entry name" value="LRR_dom_sf"/>
</dbReference>
<dbReference type="SUPFAM" id="SSF52540">
    <property type="entry name" value="P-loop containing nucleoside triphosphate hydrolases"/>
    <property type="match status" value="1"/>
</dbReference>
<keyword evidence="3" id="KW-1185">Reference proteome</keyword>
<dbReference type="PANTHER" id="PTHR11017:SF579">
    <property type="entry name" value="TIR DOMAIN-CONTAINING PROTEIN"/>
    <property type="match status" value="1"/>
</dbReference>
<sequence length="1091" mass="123954">MTESSTSTHRSAASGHSIFLSHSGAQKNFVEQLCVDLESCNRSVFFDTRSDSLPKGEPFPQHIFKAIQECQVGVVVLSEEFFSSKWPMLELVAMSKRMRLGNSRLKIMPIFLSLSPVECRDVTNHGRWLSTWLEWAQEDKRMDIEEWKEVVKLLGRMNGFVYKVGLGEVRFRKEIVKDICKVVLPTTTWDDSHVEGGSRLCKIICDKLNTMQACTQARVVGVYGVGGVGKTTLCKSLCKHFFREYEGKVCHVELKVGGNKLDLLRQVLRRLTNTSEKVLQGFSEDECYSLLTQSIIKQKVFIAIDNVFDSSKCLEEADAYLKLNYSPNSVVVVTARSLDQLQMLQIEKSNCLEMPDLEKDEARSLFMYHATHAGRVQDAPEVEVGEEIIKRCLKKCYFGKGREGKHHYHPLALEVLGRQLGYDPEPWKVQLVELDAGDAFNQLRERESQHPIFSILRRSFDMLGDEDQLLFMDAALFNPQFGTDVLKWLSLVNEMSVNVVKQRLMGLKRKSVIEEVGDGTTGIGMHDLWREFAMMETRIGDRERQRWVFDVMDNRSLRSDEEGDVVGLRFSGGWFNLQRICVGRTERAWDNMKAVRRQPVYDRDGIRSALQVFKSYLSLSPMRTGHLNRLNSAMDSSSISGDELDFRSCTNVTVLKLVRPMLEVLDLSALQNLRSLECRLGDGRTQNYSPPPGVEIRGLGGLKNLVILHLDDIAHRSLWIGEISGLTRLQVLMLNCETFWTSTEGRVRKRKNRYPDLGRLWSLQHLTILGFCNKAKSISGFSKRMRHLRILDLSYCSFSRCDGVGDLIALEELHFVSCRKLKVLPNLQRLTKLRKLDISGCRSIRALPGFGALTALETVYAGGCYKLVELPDLSNLIHLRTLTLEDSPIRTLPGLGNAVSLRSIRGIAFEAIEGCDDLHMLTELRTVPVRGWGSRGLSCLSTLPNLMELTIRFCRGMEVLTGLSNLTGLLRLTIFDCDFKDMSCVGGLSTLQELHINSCVELERLPDIHRLTRLESLEIWGCRRLRIWEGLRELSLLKIVDNRLRLRCEGSSALSMLSVVLRCDGLPITELPDKRSFPHFKSLNLVPQWNL</sequence>
<name>A0A8T0GGY7_CERPU</name>
<dbReference type="Gene3D" id="3.40.50.300">
    <property type="entry name" value="P-loop containing nucleotide triphosphate hydrolases"/>
    <property type="match status" value="1"/>
</dbReference>
<dbReference type="PANTHER" id="PTHR11017">
    <property type="entry name" value="LEUCINE-RICH REPEAT-CONTAINING PROTEIN"/>
    <property type="match status" value="1"/>
</dbReference>
<dbReference type="SUPFAM" id="SSF52200">
    <property type="entry name" value="Toll/Interleukin receptor TIR domain"/>
    <property type="match status" value="1"/>
</dbReference>
<dbReference type="GO" id="GO:0043531">
    <property type="term" value="F:ADP binding"/>
    <property type="evidence" value="ECO:0007669"/>
    <property type="project" value="InterPro"/>
</dbReference>
<reference evidence="2 3" key="1">
    <citation type="submission" date="2020-06" db="EMBL/GenBank/DDBJ databases">
        <title>WGS assembly of Ceratodon purpureus strain R40.</title>
        <authorList>
            <person name="Carey S.B."/>
            <person name="Jenkins J."/>
            <person name="Shu S."/>
            <person name="Lovell J.T."/>
            <person name="Sreedasyam A."/>
            <person name="Maumus F."/>
            <person name="Tiley G.P."/>
            <person name="Fernandez-Pozo N."/>
            <person name="Barry K."/>
            <person name="Chen C."/>
            <person name="Wang M."/>
            <person name="Lipzen A."/>
            <person name="Daum C."/>
            <person name="Saski C.A."/>
            <person name="Payton A.C."/>
            <person name="Mcbreen J.C."/>
            <person name="Conrad R.E."/>
            <person name="Kollar L.M."/>
            <person name="Olsson S."/>
            <person name="Huttunen S."/>
            <person name="Landis J.B."/>
            <person name="Wickett N.J."/>
            <person name="Johnson M.G."/>
            <person name="Rensing S.A."/>
            <person name="Grimwood J."/>
            <person name="Schmutz J."/>
            <person name="Mcdaniel S.F."/>
        </authorList>
    </citation>
    <scope>NUCLEOTIDE SEQUENCE [LARGE SCALE GENOMIC DNA]</scope>
    <source>
        <strain evidence="2 3">R40</strain>
    </source>
</reference>
<dbReference type="Proteomes" id="UP000822688">
    <property type="component" value="Chromosome 11"/>
</dbReference>
<dbReference type="InterPro" id="IPR000157">
    <property type="entry name" value="TIR_dom"/>
</dbReference>
<evidence type="ECO:0000313" key="3">
    <source>
        <dbReference type="Proteomes" id="UP000822688"/>
    </source>
</evidence>
<dbReference type="Gene3D" id="3.40.50.10140">
    <property type="entry name" value="Toll/interleukin-1 receptor homology (TIR) domain"/>
    <property type="match status" value="1"/>
</dbReference>
<comment type="caution">
    <text evidence="2">The sequence shown here is derived from an EMBL/GenBank/DDBJ whole genome shotgun (WGS) entry which is preliminary data.</text>
</comment>
<dbReference type="Gene3D" id="3.80.10.10">
    <property type="entry name" value="Ribonuclease Inhibitor"/>
    <property type="match status" value="2"/>
</dbReference>
<dbReference type="InterPro" id="IPR002182">
    <property type="entry name" value="NB-ARC"/>
</dbReference>
<dbReference type="PROSITE" id="PS50104">
    <property type="entry name" value="TIR"/>
    <property type="match status" value="1"/>
</dbReference>
<dbReference type="AlphaFoldDB" id="A0A8T0GGY7"/>
<proteinExistence type="predicted"/>
<evidence type="ECO:0000259" key="1">
    <source>
        <dbReference type="PROSITE" id="PS50104"/>
    </source>
</evidence>
<dbReference type="InterPro" id="IPR027417">
    <property type="entry name" value="P-loop_NTPase"/>
</dbReference>
<dbReference type="EMBL" id="CM026432">
    <property type="protein sequence ID" value="KAG0557048.1"/>
    <property type="molecule type" value="Genomic_DNA"/>
</dbReference>
<dbReference type="Pfam" id="PF01582">
    <property type="entry name" value="TIR"/>
    <property type="match status" value="1"/>
</dbReference>
<feature type="domain" description="TIR" evidence="1">
    <location>
        <begin position="14"/>
        <end position="154"/>
    </location>
</feature>
<evidence type="ECO:0000313" key="2">
    <source>
        <dbReference type="EMBL" id="KAG0557048.1"/>
    </source>
</evidence>
<gene>
    <name evidence="2" type="ORF">KC19_11G098900</name>
</gene>